<gene>
    <name evidence="1" type="ORF">HAX54_042730</name>
</gene>
<dbReference type="Proteomes" id="UP000823775">
    <property type="component" value="Unassembled WGS sequence"/>
</dbReference>
<reference evidence="1 2" key="1">
    <citation type="journal article" date="2021" name="BMC Genomics">
        <title>Datura genome reveals duplications of psychoactive alkaloid biosynthetic genes and high mutation rate following tissue culture.</title>
        <authorList>
            <person name="Rajewski A."/>
            <person name="Carter-House D."/>
            <person name="Stajich J."/>
            <person name="Litt A."/>
        </authorList>
    </citation>
    <scope>NUCLEOTIDE SEQUENCE [LARGE SCALE GENOMIC DNA]</scope>
    <source>
        <strain evidence="1">AR-01</strain>
    </source>
</reference>
<organism evidence="1 2">
    <name type="scientific">Datura stramonium</name>
    <name type="common">Jimsonweed</name>
    <name type="synonym">Common thornapple</name>
    <dbReference type="NCBI Taxonomy" id="4076"/>
    <lineage>
        <taxon>Eukaryota</taxon>
        <taxon>Viridiplantae</taxon>
        <taxon>Streptophyta</taxon>
        <taxon>Embryophyta</taxon>
        <taxon>Tracheophyta</taxon>
        <taxon>Spermatophyta</taxon>
        <taxon>Magnoliopsida</taxon>
        <taxon>eudicotyledons</taxon>
        <taxon>Gunneridae</taxon>
        <taxon>Pentapetalae</taxon>
        <taxon>asterids</taxon>
        <taxon>lamiids</taxon>
        <taxon>Solanales</taxon>
        <taxon>Solanaceae</taxon>
        <taxon>Solanoideae</taxon>
        <taxon>Datureae</taxon>
        <taxon>Datura</taxon>
    </lineage>
</organism>
<evidence type="ECO:0000313" key="2">
    <source>
        <dbReference type="Proteomes" id="UP000823775"/>
    </source>
</evidence>
<keyword evidence="2" id="KW-1185">Reference proteome</keyword>
<protein>
    <submittedName>
        <fullName evidence="1">Uncharacterized protein</fullName>
    </submittedName>
</protein>
<name>A0ABS8W3U2_DATST</name>
<accession>A0ABS8W3U2</accession>
<dbReference type="EMBL" id="JACEIK010006315">
    <property type="protein sequence ID" value="MCE2055489.1"/>
    <property type="molecule type" value="Genomic_DNA"/>
</dbReference>
<evidence type="ECO:0000313" key="1">
    <source>
        <dbReference type="EMBL" id="MCE2055489.1"/>
    </source>
</evidence>
<feature type="non-terminal residue" evidence="1">
    <location>
        <position position="63"/>
    </location>
</feature>
<feature type="non-terminal residue" evidence="1">
    <location>
        <position position="1"/>
    </location>
</feature>
<sequence>EVSNITINHPIKDLGGMVKGIKVGIRSKVGPVRETIIKAVCIGGILMKVVPDAEMEITAIGTK</sequence>
<comment type="caution">
    <text evidence="1">The sequence shown here is derived from an EMBL/GenBank/DDBJ whole genome shotgun (WGS) entry which is preliminary data.</text>
</comment>
<proteinExistence type="predicted"/>